<sequence length="346" mass="39648">MGKKGYFFVFLLGMMMVLSACSGKTEKASSVKSKQIEATIENASYIIPSALEDKNQDVMAVNLSVKNVSKKPIMLLDKVKLYDEEGVEISSKLEYYDDAVGLENNHSGNIGAGKIKKILCIFEAEKDKEYEMGLLPMSADYEGEQEEVLLKFDTKKYAKTHSTLKDPEKAFQAYIDQIYLDKENKNYEKLVNADKPALKESFKKTFNESIKKLFTEEIPDEELEELFVTYHKVLVEKAKVTAETHAHANDKAIVTFDVTTVPINYELYDVIRKYENEFRENTGSFDRKERQKYALSKFETIINSQELKSNDRKIQVSLTKKDGKWIIENVNKYGDSLDDVIIKGDF</sequence>
<dbReference type="Proteomes" id="UP001237207">
    <property type="component" value="Unassembled WGS sequence"/>
</dbReference>
<reference evidence="3" key="1">
    <citation type="submission" date="2023-07" db="EMBL/GenBank/DDBJ databases">
        <title>Genomic Encyclopedia of Type Strains, Phase IV (KMG-IV): sequencing the most valuable type-strain genomes for metagenomic binning, comparative biology and taxonomic classification.</title>
        <authorList>
            <person name="Goeker M."/>
        </authorList>
    </citation>
    <scope>NUCLEOTIDE SEQUENCE</scope>
    <source>
        <strain evidence="3">DSM 23947</strain>
    </source>
</reference>
<protein>
    <submittedName>
        <fullName evidence="3">Uncharacterized protein YcfL</fullName>
    </submittedName>
</protein>
<proteinExistence type="predicted"/>
<keyword evidence="4" id="KW-1185">Reference proteome</keyword>
<evidence type="ECO:0000313" key="3">
    <source>
        <dbReference type="EMBL" id="MDQ0215353.1"/>
    </source>
</evidence>
<organism evidence="3 4">
    <name type="scientific">Oikeobacillus pervagus</name>
    <dbReference type="NCBI Taxonomy" id="1325931"/>
    <lineage>
        <taxon>Bacteria</taxon>
        <taxon>Bacillati</taxon>
        <taxon>Bacillota</taxon>
        <taxon>Bacilli</taxon>
        <taxon>Bacillales</taxon>
        <taxon>Bacillaceae</taxon>
        <taxon>Oikeobacillus</taxon>
    </lineage>
</organism>
<dbReference type="InterPro" id="IPR031343">
    <property type="entry name" value="DUF5105"/>
</dbReference>
<dbReference type="AlphaFoldDB" id="A0AAJ1WJE0"/>
<dbReference type="Pfam" id="PF17118">
    <property type="entry name" value="DUF5105"/>
    <property type="match status" value="1"/>
</dbReference>
<gene>
    <name evidence="3" type="ORF">J2S13_001766</name>
</gene>
<evidence type="ECO:0000259" key="2">
    <source>
        <dbReference type="Pfam" id="PF17118"/>
    </source>
</evidence>
<feature type="domain" description="DUF5105" evidence="2">
    <location>
        <begin position="157"/>
        <end position="337"/>
    </location>
</feature>
<dbReference type="PROSITE" id="PS51257">
    <property type="entry name" value="PROKAR_LIPOPROTEIN"/>
    <property type="match status" value="1"/>
</dbReference>
<evidence type="ECO:0000256" key="1">
    <source>
        <dbReference type="SAM" id="SignalP"/>
    </source>
</evidence>
<comment type="caution">
    <text evidence="3">The sequence shown here is derived from an EMBL/GenBank/DDBJ whole genome shotgun (WGS) entry which is preliminary data.</text>
</comment>
<evidence type="ECO:0000313" key="4">
    <source>
        <dbReference type="Proteomes" id="UP001237207"/>
    </source>
</evidence>
<dbReference type="EMBL" id="JAUSUC010000018">
    <property type="protein sequence ID" value="MDQ0215353.1"/>
    <property type="molecule type" value="Genomic_DNA"/>
</dbReference>
<keyword evidence="1" id="KW-0732">Signal</keyword>
<feature type="signal peptide" evidence="1">
    <location>
        <begin position="1"/>
        <end position="20"/>
    </location>
</feature>
<name>A0AAJ1WJE0_9BACI</name>
<accession>A0AAJ1WJE0</accession>
<feature type="chain" id="PRO_5042474204" evidence="1">
    <location>
        <begin position="21"/>
        <end position="346"/>
    </location>
</feature>
<dbReference type="RefSeq" id="WP_307257346.1">
    <property type="nucleotide sequence ID" value="NZ_JAUSUC010000018.1"/>
</dbReference>